<dbReference type="SUPFAM" id="SSF54236">
    <property type="entry name" value="Ubiquitin-like"/>
    <property type="match status" value="1"/>
</dbReference>
<feature type="region of interest" description="Disordered" evidence="1">
    <location>
        <begin position="61"/>
        <end position="80"/>
    </location>
</feature>
<dbReference type="GO" id="GO:0006886">
    <property type="term" value="P:intracellular protein transport"/>
    <property type="evidence" value="ECO:0007669"/>
    <property type="project" value="TreeGrafter"/>
</dbReference>
<dbReference type="PANTHER" id="PTHR46467">
    <property type="entry name" value="TETHER CONTAINING UBX DOMAIN FOR GLUT4"/>
    <property type="match status" value="1"/>
</dbReference>
<name>A0A830HSN8_9CHLO</name>
<evidence type="ECO:0000313" key="3">
    <source>
        <dbReference type="Proteomes" id="UP000660262"/>
    </source>
</evidence>
<evidence type="ECO:0000256" key="1">
    <source>
        <dbReference type="SAM" id="MobiDB-lite"/>
    </source>
</evidence>
<accession>A0A830HSN8</accession>
<dbReference type="Gene3D" id="3.10.20.90">
    <property type="entry name" value="Phosphatidylinositol 3-kinase Catalytic Subunit, Chain A, domain 1"/>
    <property type="match status" value="1"/>
</dbReference>
<proteinExistence type="predicted"/>
<dbReference type="GO" id="GO:0005634">
    <property type="term" value="C:nucleus"/>
    <property type="evidence" value="ECO:0007669"/>
    <property type="project" value="TreeGrafter"/>
</dbReference>
<evidence type="ECO:0008006" key="4">
    <source>
        <dbReference type="Google" id="ProtNLM"/>
    </source>
</evidence>
<evidence type="ECO:0000313" key="2">
    <source>
        <dbReference type="EMBL" id="GHP08760.1"/>
    </source>
</evidence>
<gene>
    <name evidence="2" type="ORF">PPROV_000749700</name>
</gene>
<protein>
    <recommendedName>
        <fullName evidence="4">UBX domain-containing protein</fullName>
    </recommendedName>
</protein>
<organism evidence="2 3">
    <name type="scientific">Pycnococcus provasolii</name>
    <dbReference type="NCBI Taxonomy" id="41880"/>
    <lineage>
        <taxon>Eukaryota</taxon>
        <taxon>Viridiplantae</taxon>
        <taxon>Chlorophyta</taxon>
        <taxon>Pseudoscourfieldiophyceae</taxon>
        <taxon>Pseudoscourfieldiales</taxon>
        <taxon>Pycnococcaceae</taxon>
        <taxon>Pycnococcus</taxon>
    </lineage>
</organism>
<dbReference type="EMBL" id="BNJQ01000022">
    <property type="protein sequence ID" value="GHP08760.1"/>
    <property type="molecule type" value="Genomic_DNA"/>
</dbReference>
<dbReference type="InterPro" id="IPR029071">
    <property type="entry name" value="Ubiquitin-like_domsf"/>
</dbReference>
<feature type="compositionally biased region" description="Low complexity" evidence="1">
    <location>
        <begin position="228"/>
        <end position="237"/>
    </location>
</feature>
<sequence length="253" mass="28130">MSASMTTFASNDARPITGVYRPRAHSHSVENNSAHASISDAVFPDSFFDLTPSDLARLSTPYGASSSSLSGKKHASSRNVGFTLKSQRDAERNRIIDSCAPIRVRILLPKQHVVETTINARETIGDLRSFVDQRILQSQHTPSELWTTPPRTTYTPKKDDARIMFEFAPRVIMRVKPKNYADDDVACLQPSVQELLQDFPTTTDKKDEDEDEETREKRRKLAQEEEAAAAAAAAAAAKGKQPASKGVPKWFKR</sequence>
<dbReference type="AlphaFoldDB" id="A0A830HSN8"/>
<comment type="caution">
    <text evidence="2">The sequence shown here is derived from an EMBL/GenBank/DDBJ whole genome shotgun (WGS) entry which is preliminary data.</text>
</comment>
<dbReference type="GO" id="GO:0012506">
    <property type="term" value="C:vesicle membrane"/>
    <property type="evidence" value="ECO:0007669"/>
    <property type="project" value="TreeGrafter"/>
</dbReference>
<dbReference type="GO" id="GO:0005737">
    <property type="term" value="C:cytoplasm"/>
    <property type="evidence" value="ECO:0007669"/>
    <property type="project" value="TreeGrafter"/>
</dbReference>
<keyword evidence="3" id="KW-1185">Reference proteome</keyword>
<dbReference type="Proteomes" id="UP000660262">
    <property type="component" value="Unassembled WGS sequence"/>
</dbReference>
<feature type="region of interest" description="Disordered" evidence="1">
    <location>
        <begin position="196"/>
        <end position="253"/>
    </location>
</feature>
<dbReference type="PANTHER" id="PTHR46467:SF1">
    <property type="entry name" value="TETHER CONTAINING UBX DOMAIN FOR GLUT4"/>
    <property type="match status" value="1"/>
</dbReference>
<reference evidence="2" key="1">
    <citation type="submission" date="2020-10" db="EMBL/GenBank/DDBJ databases">
        <title>Unveiling of a novel bifunctional photoreceptor, Dualchrome1, isolated from a cosmopolitan green alga.</title>
        <authorList>
            <person name="Suzuki S."/>
            <person name="Kawachi M."/>
        </authorList>
    </citation>
    <scope>NUCLEOTIDE SEQUENCE</scope>
    <source>
        <strain evidence="2">NIES 2893</strain>
    </source>
</reference>